<dbReference type="EMBL" id="AP029612">
    <property type="protein sequence ID" value="BFG70581.1"/>
    <property type="molecule type" value="Genomic_DNA"/>
</dbReference>
<protein>
    <submittedName>
        <fullName evidence="1">Uncharacterized protein</fullName>
    </submittedName>
</protein>
<sequence>MLLNYMETASDKAFQANLYEDIYDEAMLLHIKVPASTPYGTNSEQYENASGEVDINGVTYHFVKRRFYKDSLELLCVPNIQKIGIRNARDDFFRLAGDYTSTNTTQKSSNQHTVLKFSILDFTGDHSFSWQFRDADLRQVHYVNQETTYLSDYKNRLERPPQA</sequence>
<reference evidence="1" key="1">
    <citation type="submission" date="2024-02" db="EMBL/GenBank/DDBJ databases">
        <title>Sediminibacterium planktonica sp. nov. and Sediminibacterium longus sp. nov., isolated from surface lake and river water.</title>
        <authorList>
            <person name="Watanabe K."/>
            <person name="Takemine S."/>
            <person name="Ishii Y."/>
            <person name="Ogata Y."/>
            <person name="Shindo C."/>
            <person name="Suda W."/>
        </authorList>
    </citation>
    <scope>NUCLEOTIDE SEQUENCE</scope>
    <source>
        <strain evidence="1">KACHI17</strain>
    </source>
</reference>
<accession>A0AAT9GIR2</accession>
<proteinExistence type="predicted"/>
<name>A0AAT9GIR2_9BACT</name>
<dbReference type="AlphaFoldDB" id="A0AAT9GIR2"/>
<gene>
    <name evidence="1" type="ORF">KACHI17_14620</name>
</gene>
<organism evidence="1">
    <name type="scientific">Sediminibacterium sp. KACHI17</name>
    <dbReference type="NCBI Taxonomy" id="1751071"/>
    <lineage>
        <taxon>Bacteria</taxon>
        <taxon>Pseudomonadati</taxon>
        <taxon>Bacteroidota</taxon>
        <taxon>Chitinophagia</taxon>
        <taxon>Chitinophagales</taxon>
        <taxon>Chitinophagaceae</taxon>
        <taxon>Sediminibacterium</taxon>
    </lineage>
</organism>
<evidence type="ECO:0000313" key="1">
    <source>
        <dbReference type="EMBL" id="BFG70581.1"/>
    </source>
</evidence>